<sequence>MLTGERGDDNVAAAIIFSAILLVAWAILQVAVVLLGRGVALEAARDGVRVARLPPVDTAAAASAAAGYVTRATGSWLHDVAAHAETDGRNVTVTVTGEAVSLVPFAQFSISQTSSGPIEELRP</sequence>
<dbReference type="HOGENOM" id="CLU_117215_3_0_11"/>
<reference evidence="2 3" key="1">
    <citation type="journal article" date="2010" name="Cell Res.">
        <title>Complete genome sequence of the rifamycin SV-producing Amycolatopsis mediterranei U32 revealed its genetic characteristics in phylogeny and metabolism.</title>
        <authorList>
            <person name="Zhao W."/>
            <person name="Zhong Y."/>
            <person name="Yuan H."/>
            <person name="Wang J."/>
            <person name="Zheng H."/>
            <person name="Wang Y."/>
            <person name="Cen X."/>
            <person name="Xu F."/>
            <person name="Bai J."/>
            <person name="Han X."/>
            <person name="Lu G."/>
            <person name="Zhu Y."/>
            <person name="Shao Z."/>
            <person name="Yan H."/>
            <person name="Li C."/>
            <person name="Peng N."/>
            <person name="Zhang Z."/>
            <person name="Zhang Y."/>
            <person name="Lin W."/>
            <person name="Fan Y."/>
            <person name="Qin Z."/>
            <person name="Hu Y."/>
            <person name="Zhu B."/>
            <person name="Wang S."/>
            <person name="Ding X."/>
            <person name="Zhao G.P."/>
        </authorList>
    </citation>
    <scope>NUCLEOTIDE SEQUENCE [LARGE SCALE GENOMIC DNA]</scope>
    <source>
        <strain evidence="3">U-32</strain>
    </source>
</reference>
<accession>A0A0H3DD14</accession>
<evidence type="ECO:0000313" key="3">
    <source>
        <dbReference type="Proteomes" id="UP000000328"/>
    </source>
</evidence>
<keyword evidence="1" id="KW-0472">Membrane</keyword>
<keyword evidence="1" id="KW-0812">Transmembrane</keyword>
<protein>
    <recommendedName>
        <fullName evidence="4">TadE-like protein</fullName>
    </recommendedName>
</protein>
<evidence type="ECO:0000313" key="2">
    <source>
        <dbReference type="EMBL" id="ADJ48810.1"/>
    </source>
</evidence>
<feature type="transmembrane region" description="Helical" evidence="1">
    <location>
        <begin position="12"/>
        <end position="35"/>
    </location>
</feature>
<dbReference type="GeneID" id="92874741"/>
<keyword evidence="1" id="KW-1133">Transmembrane helix</keyword>
<dbReference type="EMBL" id="CP002000">
    <property type="protein sequence ID" value="ADJ48810.1"/>
    <property type="molecule type" value="Genomic_DNA"/>
</dbReference>
<dbReference type="PATRIC" id="fig|749927.5.peg.7375"/>
<dbReference type="Proteomes" id="UP000000328">
    <property type="component" value="Chromosome"/>
</dbReference>
<dbReference type="AlphaFoldDB" id="A0A0H3DD14"/>
<evidence type="ECO:0008006" key="4">
    <source>
        <dbReference type="Google" id="ProtNLM"/>
    </source>
</evidence>
<dbReference type="OrthoDB" id="3629141at2"/>
<dbReference type="KEGG" id="amd:AMED_7092"/>
<gene>
    <name evidence="2" type="ordered locus">AMED_7092</name>
</gene>
<proteinExistence type="predicted"/>
<dbReference type="RefSeq" id="WP_013228855.1">
    <property type="nucleotide sequence ID" value="NC_014318.1"/>
</dbReference>
<name>A0A0H3DD14_AMYMU</name>
<evidence type="ECO:0000256" key="1">
    <source>
        <dbReference type="SAM" id="Phobius"/>
    </source>
</evidence>
<organism evidence="2 3">
    <name type="scientific">Amycolatopsis mediterranei (strain U-32)</name>
    <dbReference type="NCBI Taxonomy" id="749927"/>
    <lineage>
        <taxon>Bacteria</taxon>
        <taxon>Bacillati</taxon>
        <taxon>Actinomycetota</taxon>
        <taxon>Actinomycetes</taxon>
        <taxon>Pseudonocardiales</taxon>
        <taxon>Pseudonocardiaceae</taxon>
        <taxon>Amycolatopsis</taxon>
    </lineage>
</organism>